<proteinExistence type="predicted"/>
<reference evidence="2 3" key="1">
    <citation type="submission" date="2019-05" db="EMBL/GenBank/DDBJ databases">
        <authorList>
            <person name="Lee S.D."/>
        </authorList>
    </citation>
    <scope>NUCLEOTIDE SEQUENCE [LARGE SCALE GENOMIC DNA]</scope>
    <source>
        <strain evidence="2 3">GH2-6</strain>
    </source>
</reference>
<dbReference type="InterPro" id="IPR004360">
    <property type="entry name" value="Glyas_Fos-R_dOase_dom"/>
</dbReference>
<dbReference type="SUPFAM" id="SSF54593">
    <property type="entry name" value="Glyoxalase/Bleomycin resistance protein/Dihydroxybiphenyl dioxygenase"/>
    <property type="match status" value="1"/>
</dbReference>
<dbReference type="AlphaFoldDB" id="A0A5C4JUV1"/>
<dbReference type="PROSITE" id="PS51819">
    <property type="entry name" value="VOC"/>
    <property type="match status" value="1"/>
</dbReference>
<dbReference type="RefSeq" id="WP_138747223.1">
    <property type="nucleotide sequence ID" value="NZ_VCLB01000002.1"/>
</dbReference>
<dbReference type="PIRSF" id="PIRSF039020">
    <property type="entry name" value="EhpR"/>
    <property type="match status" value="1"/>
</dbReference>
<dbReference type="PANTHER" id="PTHR36503">
    <property type="entry name" value="BLR2520 PROTEIN"/>
    <property type="match status" value="1"/>
</dbReference>
<evidence type="ECO:0000313" key="2">
    <source>
        <dbReference type="EMBL" id="TNB49193.1"/>
    </source>
</evidence>
<dbReference type="Gene3D" id="3.30.720.120">
    <property type="match status" value="1"/>
</dbReference>
<reference evidence="2 3" key="2">
    <citation type="submission" date="2019-06" db="EMBL/GenBank/DDBJ databases">
        <title>Martelella lutilitoris sp. nov., isolated from a tidal mudflat.</title>
        <authorList>
            <person name="Kim Y.-J."/>
        </authorList>
    </citation>
    <scope>NUCLEOTIDE SEQUENCE [LARGE SCALE GENOMIC DNA]</scope>
    <source>
        <strain evidence="2 3">GH2-6</strain>
    </source>
</reference>
<name>A0A5C4JUV1_9HYPH</name>
<dbReference type="Proteomes" id="UP000307874">
    <property type="component" value="Unassembled WGS sequence"/>
</dbReference>
<dbReference type="EMBL" id="VCLB01000002">
    <property type="protein sequence ID" value="TNB49193.1"/>
    <property type="molecule type" value="Genomic_DNA"/>
</dbReference>
<dbReference type="InterPro" id="IPR026275">
    <property type="entry name" value="Glyoxalase/dOase/EhpR"/>
</dbReference>
<dbReference type="Gene3D" id="3.30.720.110">
    <property type="match status" value="1"/>
</dbReference>
<accession>A0A5C4JUV1</accession>
<gene>
    <name evidence="2" type="ORF">FF124_04160</name>
</gene>
<dbReference type="OrthoDB" id="9806945at2"/>
<sequence>MSAINLVVLYVEDTAKSGAFYERLLGQKANALSPGFTAFHMPNGLMLGLWRKSTAKPEAAGGPGAMEVGIMTSEPGGVAAFFERAKAEGHTILQELETAAFGPTFVIADPDGHRIRVCEPDA</sequence>
<protein>
    <submittedName>
        <fullName evidence="2">Drug:proton antiporter</fullName>
    </submittedName>
</protein>
<dbReference type="Pfam" id="PF00903">
    <property type="entry name" value="Glyoxalase"/>
    <property type="match status" value="1"/>
</dbReference>
<evidence type="ECO:0000313" key="3">
    <source>
        <dbReference type="Proteomes" id="UP000307874"/>
    </source>
</evidence>
<comment type="caution">
    <text evidence="2">The sequence shown here is derived from an EMBL/GenBank/DDBJ whole genome shotgun (WGS) entry which is preliminary data.</text>
</comment>
<evidence type="ECO:0000259" key="1">
    <source>
        <dbReference type="PROSITE" id="PS51819"/>
    </source>
</evidence>
<feature type="domain" description="VOC" evidence="1">
    <location>
        <begin position="3"/>
        <end position="120"/>
    </location>
</feature>
<keyword evidence="3" id="KW-1185">Reference proteome</keyword>
<dbReference type="InterPro" id="IPR037523">
    <property type="entry name" value="VOC_core"/>
</dbReference>
<dbReference type="InterPro" id="IPR029068">
    <property type="entry name" value="Glyas_Bleomycin-R_OHBP_Dase"/>
</dbReference>
<organism evidence="2 3">
    <name type="scientific">Martelella lutilitoris</name>
    <dbReference type="NCBI Taxonomy" id="2583532"/>
    <lineage>
        <taxon>Bacteria</taxon>
        <taxon>Pseudomonadati</taxon>
        <taxon>Pseudomonadota</taxon>
        <taxon>Alphaproteobacteria</taxon>
        <taxon>Hyphomicrobiales</taxon>
        <taxon>Aurantimonadaceae</taxon>
        <taxon>Martelella</taxon>
    </lineage>
</organism>
<dbReference type="PANTHER" id="PTHR36503:SF1">
    <property type="entry name" value="BLR2520 PROTEIN"/>
    <property type="match status" value="1"/>
</dbReference>